<dbReference type="RefSeq" id="WP_239128590.1">
    <property type="nucleotide sequence ID" value="NZ_BOOW01000006.1"/>
</dbReference>
<dbReference type="Proteomes" id="UP000606172">
    <property type="component" value="Unassembled WGS sequence"/>
</dbReference>
<reference evidence="1" key="1">
    <citation type="submission" date="2021-01" db="EMBL/GenBank/DDBJ databases">
        <title>Whole genome shotgun sequence of Sinosporangium siamense NBRC 109515.</title>
        <authorList>
            <person name="Komaki H."/>
            <person name="Tamura T."/>
        </authorList>
    </citation>
    <scope>NUCLEOTIDE SEQUENCE</scope>
    <source>
        <strain evidence="1">NBRC 109515</strain>
    </source>
</reference>
<dbReference type="EMBL" id="BOOW01000006">
    <property type="protein sequence ID" value="GII90731.1"/>
    <property type="molecule type" value="Genomic_DNA"/>
</dbReference>
<keyword evidence="2" id="KW-1185">Reference proteome</keyword>
<dbReference type="SUPFAM" id="SSF55729">
    <property type="entry name" value="Acyl-CoA N-acyltransferases (Nat)"/>
    <property type="match status" value="1"/>
</dbReference>
<evidence type="ECO:0000313" key="2">
    <source>
        <dbReference type="Proteomes" id="UP000606172"/>
    </source>
</evidence>
<dbReference type="AlphaFoldDB" id="A0A919RF43"/>
<dbReference type="Gene3D" id="3.40.630.30">
    <property type="match status" value="1"/>
</dbReference>
<proteinExistence type="predicted"/>
<evidence type="ECO:0000313" key="1">
    <source>
        <dbReference type="EMBL" id="GII90731.1"/>
    </source>
</evidence>
<organism evidence="1 2">
    <name type="scientific">Sinosporangium siamense</name>
    <dbReference type="NCBI Taxonomy" id="1367973"/>
    <lineage>
        <taxon>Bacteria</taxon>
        <taxon>Bacillati</taxon>
        <taxon>Actinomycetota</taxon>
        <taxon>Actinomycetes</taxon>
        <taxon>Streptosporangiales</taxon>
        <taxon>Streptosporangiaceae</taxon>
        <taxon>Sinosporangium</taxon>
    </lineage>
</organism>
<name>A0A919RF43_9ACTN</name>
<protein>
    <submittedName>
        <fullName evidence="1">Uncharacterized protein</fullName>
    </submittedName>
</protein>
<sequence length="55" mass="6210">MSDKIDPAFGELDLHRLQAETLLHNTASQYGMAPSYLKIAGSWQDHILFHLLAED</sequence>
<dbReference type="InterPro" id="IPR016181">
    <property type="entry name" value="Acyl_CoA_acyltransferase"/>
</dbReference>
<accession>A0A919RF43</accession>
<comment type="caution">
    <text evidence="1">The sequence shown here is derived from an EMBL/GenBank/DDBJ whole genome shotgun (WGS) entry which is preliminary data.</text>
</comment>
<gene>
    <name evidence="1" type="ORF">Ssi02_09620</name>
</gene>